<comment type="caution">
    <text evidence="1">The sequence shown here is derived from an EMBL/GenBank/DDBJ whole genome shotgun (WGS) entry which is preliminary data.</text>
</comment>
<gene>
    <name evidence="1" type="ORF">QJS04_geneDACA013840</name>
</gene>
<organism evidence="1 2">
    <name type="scientific">Acorus gramineus</name>
    <name type="common">Dwarf sweet flag</name>
    <dbReference type="NCBI Taxonomy" id="55184"/>
    <lineage>
        <taxon>Eukaryota</taxon>
        <taxon>Viridiplantae</taxon>
        <taxon>Streptophyta</taxon>
        <taxon>Embryophyta</taxon>
        <taxon>Tracheophyta</taxon>
        <taxon>Spermatophyta</taxon>
        <taxon>Magnoliopsida</taxon>
        <taxon>Liliopsida</taxon>
        <taxon>Acoraceae</taxon>
        <taxon>Acorus</taxon>
    </lineage>
</organism>
<name>A0AAV9B052_ACOGR</name>
<sequence length="81" mass="9328">MKDNHDYVELKQHGPKKRELFTKLYMHHQLRDPDVLSTCPDSNCFDKKSGGSKMAKRTVSVIRTFQLGMLKAYRSTACVPL</sequence>
<dbReference type="Proteomes" id="UP001179952">
    <property type="component" value="Unassembled WGS sequence"/>
</dbReference>
<reference evidence="1" key="2">
    <citation type="submission" date="2023-06" db="EMBL/GenBank/DDBJ databases">
        <authorList>
            <person name="Ma L."/>
            <person name="Liu K.-W."/>
            <person name="Li Z."/>
            <person name="Hsiao Y.-Y."/>
            <person name="Qi Y."/>
            <person name="Fu T."/>
            <person name="Tang G."/>
            <person name="Zhang D."/>
            <person name="Sun W.-H."/>
            <person name="Liu D.-K."/>
            <person name="Li Y."/>
            <person name="Chen G.-Z."/>
            <person name="Liu X.-D."/>
            <person name="Liao X.-Y."/>
            <person name="Jiang Y.-T."/>
            <person name="Yu X."/>
            <person name="Hao Y."/>
            <person name="Huang J."/>
            <person name="Zhao X.-W."/>
            <person name="Ke S."/>
            <person name="Chen Y.-Y."/>
            <person name="Wu W.-L."/>
            <person name="Hsu J.-L."/>
            <person name="Lin Y.-F."/>
            <person name="Huang M.-D."/>
            <person name="Li C.-Y."/>
            <person name="Huang L."/>
            <person name="Wang Z.-W."/>
            <person name="Zhao X."/>
            <person name="Zhong W.-Y."/>
            <person name="Peng D.-H."/>
            <person name="Ahmad S."/>
            <person name="Lan S."/>
            <person name="Zhang J.-S."/>
            <person name="Tsai W.-C."/>
            <person name="Van De Peer Y."/>
            <person name="Liu Z.-J."/>
        </authorList>
    </citation>
    <scope>NUCLEOTIDE SEQUENCE</scope>
    <source>
        <strain evidence="1">SCP</strain>
        <tissue evidence="1">Leaves</tissue>
    </source>
</reference>
<evidence type="ECO:0000313" key="1">
    <source>
        <dbReference type="EMBL" id="KAK1269407.1"/>
    </source>
</evidence>
<protein>
    <submittedName>
        <fullName evidence="1">Uncharacterized protein</fullName>
    </submittedName>
</protein>
<accession>A0AAV9B052</accession>
<reference evidence="1" key="1">
    <citation type="journal article" date="2023" name="Nat. Commun.">
        <title>Diploid and tetraploid genomes of Acorus and the evolution of monocots.</title>
        <authorList>
            <person name="Ma L."/>
            <person name="Liu K.W."/>
            <person name="Li Z."/>
            <person name="Hsiao Y.Y."/>
            <person name="Qi Y."/>
            <person name="Fu T."/>
            <person name="Tang G.D."/>
            <person name="Zhang D."/>
            <person name="Sun W.H."/>
            <person name="Liu D.K."/>
            <person name="Li Y."/>
            <person name="Chen G.Z."/>
            <person name="Liu X.D."/>
            <person name="Liao X.Y."/>
            <person name="Jiang Y.T."/>
            <person name="Yu X."/>
            <person name="Hao Y."/>
            <person name="Huang J."/>
            <person name="Zhao X.W."/>
            <person name="Ke S."/>
            <person name="Chen Y.Y."/>
            <person name="Wu W.L."/>
            <person name="Hsu J.L."/>
            <person name="Lin Y.F."/>
            <person name="Huang M.D."/>
            <person name="Li C.Y."/>
            <person name="Huang L."/>
            <person name="Wang Z.W."/>
            <person name="Zhao X."/>
            <person name="Zhong W.Y."/>
            <person name="Peng D.H."/>
            <person name="Ahmad S."/>
            <person name="Lan S."/>
            <person name="Zhang J.S."/>
            <person name="Tsai W.C."/>
            <person name="Van de Peer Y."/>
            <person name="Liu Z.J."/>
        </authorList>
    </citation>
    <scope>NUCLEOTIDE SEQUENCE</scope>
    <source>
        <strain evidence="1">SCP</strain>
    </source>
</reference>
<dbReference type="AlphaFoldDB" id="A0AAV9B052"/>
<proteinExistence type="predicted"/>
<evidence type="ECO:0000313" key="2">
    <source>
        <dbReference type="Proteomes" id="UP001179952"/>
    </source>
</evidence>
<dbReference type="EMBL" id="JAUJYN010000006">
    <property type="protein sequence ID" value="KAK1269407.1"/>
    <property type="molecule type" value="Genomic_DNA"/>
</dbReference>
<keyword evidence="2" id="KW-1185">Reference proteome</keyword>